<evidence type="ECO:0000313" key="9">
    <source>
        <dbReference type="RefSeq" id="XP_011366357.1"/>
    </source>
</evidence>
<organism evidence="8 9">
    <name type="scientific">Pteropus vampyrus</name>
    <name type="common">Large flying fox</name>
    <dbReference type="NCBI Taxonomy" id="132908"/>
    <lineage>
        <taxon>Eukaryota</taxon>
        <taxon>Metazoa</taxon>
        <taxon>Chordata</taxon>
        <taxon>Craniata</taxon>
        <taxon>Vertebrata</taxon>
        <taxon>Euteleostomi</taxon>
        <taxon>Mammalia</taxon>
        <taxon>Eutheria</taxon>
        <taxon>Laurasiatheria</taxon>
        <taxon>Chiroptera</taxon>
        <taxon>Yinpterochiroptera</taxon>
        <taxon>Pteropodoidea</taxon>
        <taxon>Pteropodidae</taxon>
        <taxon>Pteropodinae</taxon>
        <taxon>Pteropus</taxon>
    </lineage>
</organism>
<dbReference type="GO" id="GO:0044853">
    <property type="term" value="C:plasma membrane raft"/>
    <property type="evidence" value="ECO:0007669"/>
    <property type="project" value="TreeGrafter"/>
</dbReference>
<evidence type="ECO:0000256" key="1">
    <source>
        <dbReference type="ARBA" id="ARBA00004236"/>
    </source>
</evidence>
<dbReference type="RefSeq" id="XP_011366357.1">
    <property type="nucleotide sequence ID" value="XM_011368055.2"/>
</dbReference>
<keyword evidence="5" id="KW-0325">Glycoprotein</keyword>
<dbReference type="SUPFAM" id="SSF57302">
    <property type="entry name" value="Snake toxin-like"/>
    <property type="match status" value="1"/>
</dbReference>
<comment type="subcellular location">
    <subcellularLocation>
        <location evidence="1">Cell membrane</location>
    </subcellularLocation>
</comment>
<keyword evidence="2" id="KW-1003">Cell membrane</keyword>
<evidence type="ECO:0000256" key="5">
    <source>
        <dbReference type="ARBA" id="ARBA00023180"/>
    </source>
</evidence>
<dbReference type="OrthoDB" id="9443273at2759"/>
<proteinExistence type="predicted"/>
<feature type="domain" description="UPAR/Ly6" evidence="7">
    <location>
        <begin position="47"/>
        <end position="116"/>
    </location>
</feature>
<dbReference type="KEGG" id="pvp:105297386"/>
<dbReference type="InterPro" id="IPR016054">
    <property type="entry name" value="LY6_UPA_recep-like"/>
</dbReference>
<evidence type="ECO:0000256" key="2">
    <source>
        <dbReference type="ARBA" id="ARBA00022475"/>
    </source>
</evidence>
<evidence type="ECO:0000256" key="4">
    <source>
        <dbReference type="ARBA" id="ARBA00023136"/>
    </source>
</evidence>
<dbReference type="AlphaFoldDB" id="A0A6P3R143"/>
<feature type="domain" description="UPAR/Ly6" evidence="7">
    <location>
        <begin position="138"/>
        <end position="215"/>
    </location>
</feature>
<evidence type="ECO:0000313" key="8">
    <source>
        <dbReference type="Proteomes" id="UP000515202"/>
    </source>
</evidence>
<keyword evidence="3 6" id="KW-0732">Signal</keyword>
<keyword evidence="8" id="KW-1185">Reference proteome</keyword>
<sequence length="250" mass="27175">MGFHHIQSLLFLFLLGASSLTLAQNLYCHKGISMSIKEDNSSAFNWTSEKVETCDNNALCQESVLMIKSGAKAAVFVTKSCVSEGIPSITFAQHSPPPGIVAVSYSNYCEDSLCNNKSDLPDFLWDSNLPSVSKASTTLRCPTCVALGNCLSAPSLLCPNGTTRCYQGRLEIIGGDFDSTLEVKGCTSVIGCRLMSGILTVGPMWVKEMCPYQSLIQPRKIKNGATWLLISIRKLELLLLLLLQLLVHCS</sequence>
<accession>A0A6P3R143</accession>
<evidence type="ECO:0000256" key="3">
    <source>
        <dbReference type="ARBA" id="ARBA00022729"/>
    </source>
</evidence>
<protein>
    <submittedName>
        <fullName evidence="9">Testis-expressed protein 101-like</fullName>
    </submittedName>
</protein>
<dbReference type="CDD" id="cd23622">
    <property type="entry name" value="TFP_LU_ECD_TEX101_rpt1"/>
    <property type="match status" value="1"/>
</dbReference>
<dbReference type="PANTHER" id="PTHR16529:SF3">
    <property type="entry name" value="TESTIS-EXPRESSED PROTEIN 101"/>
    <property type="match status" value="1"/>
</dbReference>
<evidence type="ECO:0000256" key="6">
    <source>
        <dbReference type="SAM" id="SignalP"/>
    </source>
</evidence>
<feature type="signal peptide" evidence="6">
    <location>
        <begin position="1"/>
        <end position="23"/>
    </location>
</feature>
<dbReference type="InterPro" id="IPR045860">
    <property type="entry name" value="Snake_toxin-like_sf"/>
</dbReference>
<dbReference type="InterPro" id="IPR051899">
    <property type="entry name" value="Fert-Immune_med_protein"/>
</dbReference>
<dbReference type="Proteomes" id="UP000515202">
    <property type="component" value="Unplaced"/>
</dbReference>
<feature type="chain" id="PRO_5028485219" evidence="6">
    <location>
        <begin position="24"/>
        <end position="250"/>
    </location>
</feature>
<dbReference type="PANTHER" id="PTHR16529">
    <property type="entry name" value="CD177 ANTIGEN"/>
    <property type="match status" value="1"/>
</dbReference>
<dbReference type="GeneID" id="105297386"/>
<dbReference type="Pfam" id="PF00021">
    <property type="entry name" value="UPAR_LY6"/>
    <property type="match status" value="2"/>
</dbReference>
<evidence type="ECO:0000259" key="7">
    <source>
        <dbReference type="Pfam" id="PF00021"/>
    </source>
</evidence>
<dbReference type="CDD" id="cd23634">
    <property type="entry name" value="TFP_LU_ECD_TEX101_rpt2"/>
    <property type="match status" value="1"/>
</dbReference>
<gene>
    <name evidence="9" type="primary">LOC105297386</name>
</gene>
<name>A0A6P3R143_PTEVA</name>
<keyword evidence="4" id="KW-0472">Membrane</keyword>
<reference evidence="9" key="1">
    <citation type="submission" date="2025-08" db="UniProtKB">
        <authorList>
            <consortium name="RefSeq"/>
        </authorList>
    </citation>
    <scope>IDENTIFICATION</scope>
    <source>
        <tissue evidence="9">Kidney</tissue>
    </source>
</reference>